<evidence type="ECO:0000256" key="6">
    <source>
        <dbReference type="ARBA" id="ARBA00023163"/>
    </source>
</evidence>
<evidence type="ECO:0000256" key="1">
    <source>
        <dbReference type="ARBA" id="ARBA00022723"/>
    </source>
</evidence>
<dbReference type="InterPro" id="IPR045174">
    <property type="entry name" value="Dof"/>
</dbReference>
<keyword evidence="6" id="KW-0804">Transcription</keyword>
<organism evidence="10 11">
    <name type="scientific">Chenopodium quinoa</name>
    <name type="common">Quinoa</name>
    <dbReference type="NCBI Taxonomy" id="63459"/>
    <lineage>
        <taxon>Eukaryota</taxon>
        <taxon>Viridiplantae</taxon>
        <taxon>Streptophyta</taxon>
        <taxon>Embryophyta</taxon>
        <taxon>Tracheophyta</taxon>
        <taxon>Spermatophyta</taxon>
        <taxon>Magnoliopsida</taxon>
        <taxon>eudicotyledons</taxon>
        <taxon>Gunneridae</taxon>
        <taxon>Pentapetalae</taxon>
        <taxon>Caryophyllales</taxon>
        <taxon>Chenopodiaceae</taxon>
        <taxon>Chenopodioideae</taxon>
        <taxon>Atripliceae</taxon>
        <taxon>Chenopodium</taxon>
    </lineage>
</organism>
<dbReference type="EnsemblPlants" id="AUR62014841-RA">
    <property type="protein sequence ID" value="AUR62014841-RA:cds"/>
    <property type="gene ID" value="AUR62014841"/>
</dbReference>
<evidence type="ECO:0000259" key="9">
    <source>
        <dbReference type="Pfam" id="PF02701"/>
    </source>
</evidence>
<evidence type="ECO:0000313" key="10">
    <source>
        <dbReference type="EnsemblPlants" id="AUR62014841-RA:cds"/>
    </source>
</evidence>
<dbReference type="InterPro" id="IPR003851">
    <property type="entry name" value="Znf_Dof"/>
</dbReference>
<dbReference type="GO" id="GO:0003677">
    <property type="term" value="F:DNA binding"/>
    <property type="evidence" value="ECO:0007669"/>
    <property type="project" value="UniProtKB-KW"/>
</dbReference>
<evidence type="ECO:0000256" key="3">
    <source>
        <dbReference type="ARBA" id="ARBA00022833"/>
    </source>
</evidence>
<feature type="domain" description="Dof-type" evidence="9">
    <location>
        <begin position="12"/>
        <end position="45"/>
    </location>
</feature>
<accession>A0A803LLJ4</accession>
<reference evidence="10" key="1">
    <citation type="journal article" date="2017" name="Nature">
        <title>The genome of Chenopodium quinoa.</title>
        <authorList>
            <person name="Jarvis D.E."/>
            <person name="Ho Y.S."/>
            <person name="Lightfoot D.J."/>
            <person name="Schmoeckel S.M."/>
            <person name="Li B."/>
            <person name="Borm T.J.A."/>
            <person name="Ohyanagi H."/>
            <person name="Mineta K."/>
            <person name="Michell C.T."/>
            <person name="Saber N."/>
            <person name="Kharbatia N.M."/>
            <person name="Rupper R.R."/>
            <person name="Sharp A.R."/>
            <person name="Dally N."/>
            <person name="Boughton B.A."/>
            <person name="Woo Y.H."/>
            <person name="Gao G."/>
            <person name="Schijlen E.G.W.M."/>
            <person name="Guo X."/>
            <person name="Momin A.A."/>
            <person name="Negrao S."/>
            <person name="Al-Babili S."/>
            <person name="Gehring C."/>
            <person name="Roessner U."/>
            <person name="Jung C."/>
            <person name="Murphy K."/>
            <person name="Arold S.T."/>
            <person name="Gojobori T."/>
            <person name="van der Linden C.G."/>
            <person name="van Loo E.N."/>
            <person name="Jellen E.N."/>
            <person name="Maughan P.J."/>
            <person name="Tester M."/>
        </authorList>
    </citation>
    <scope>NUCLEOTIDE SEQUENCE [LARGE SCALE GENOMIC DNA]</scope>
    <source>
        <strain evidence="10">cv. PI 614886</strain>
    </source>
</reference>
<proteinExistence type="predicted"/>
<dbReference type="AlphaFoldDB" id="A0A803LLJ4"/>
<keyword evidence="4" id="KW-0805">Transcription regulation</keyword>
<sequence length="313" mass="34956">MTGTRGRFRRRVPRHYCKSCKRFWTRGGTLRNNVPVGGKRRQSRRSCSRPQSVAVSATHRASRRRRQRPASLPPQPILVPRSTVVFRNNGNMRHFRRQNDVNSSSSLTPSIVLSNIMRNNELLRRFDAMSFYPATAGPVLGDSLNVGHDVPPLLPPQPGVDDDNNNHHEINNDEHNILEWVNNMGTGGTLRDVPVGGKRRQSKRSRVESVAVSATNTASTSHQQQPLSIIPLSLVVPPTVVFRNNGNMRHFRRQNDVNSSSSLTPSTISSNTMPMNHVINFYPATAGPVLDNDGEYNILEWVNNMGIGGFDEA</sequence>
<evidence type="ECO:0000256" key="7">
    <source>
        <dbReference type="ARBA" id="ARBA00023242"/>
    </source>
</evidence>
<dbReference type="PANTHER" id="PTHR31089">
    <property type="entry name" value="CYCLIC DOF FACTOR 2"/>
    <property type="match status" value="1"/>
</dbReference>
<dbReference type="Pfam" id="PF02701">
    <property type="entry name" value="Zn_ribbon_Dof"/>
    <property type="match status" value="1"/>
</dbReference>
<feature type="compositionally biased region" description="Basic residues" evidence="8">
    <location>
        <begin position="38"/>
        <end position="47"/>
    </location>
</feature>
<evidence type="ECO:0000313" key="11">
    <source>
        <dbReference type="Proteomes" id="UP000596660"/>
    </source>
</evidence>
<evidence type="ECO:0000256" key="5">
    <source>
        <dbReference type="ARBA" id="ARBA00023125"/>
    </source>
</evidence>
<keyword evidence="11" id="KW-1185">Reference proteome</keyword>
<reference evidence="10" key="2">
    <citation type="submission" date="2021-03" db="UniProtKB">
        <authorList>
            <consortium name="EnsemblPlants"/>
        </authorList>
    </citation>
    <scope>IDENTIFICATION</scope>
</reference>
<dbReference type="PANTHER" id="PTHR31089:SF22">
    <property type="entry name" value="CYCLIC DOF FACTOR 4"/>
    <property type="match status" value="1"/>
</dbReference>
<protein>
    <recommendedName>
        <fullName evidence="9">Dof-type domain-containing protein</fullName>
    </recommendedName>
</protein>
<feature type="region of interest" description="Disordered" evidence="8">
    <location>
        <begin position="189"/>
        <end position="208"/>
    </location>
</feature>
<keyword evidence="5" id="KW-0238">DNA-binding</keyword>
<evidence type="ECO:0000256" key="4">
    <source>
        <dbReference type="ARBA" id="ARBA00023015"/>
    </source>
</evidence>
<evidence type="ECO:0000256" key="2">
    <source>
        <dbReference type="ARBA" id="ARBA00022771"/>
    </source>
</evidence>
<keyword evidence="2" id="KW-0863">Zinc-finger</keyword>
<keyword evidence="7" id="KW-0539">Nucleus</keyword>
<keyword evidence="1" id="KW-0479">Metal-binding</keyword>
<dbReference type="Gramene" id="AUR62014841-RA">
    <property type="protein sequence ID" value="AUR62014841-RA:cds"/>
    <property type="gene ID" value="AUR62014841"/>
</dbReference>
<dbReference type="GO" id="GO:0003700">
    <property type="term" value="F:DNA-binding transcription factor activity"/>
    <property type="evidence" value="ECO:0007669"/>
    <property type="project" value="InterPro"/>
</dbReference>
<dbReference type="Proteomes" id="UP000596660">
    <property type="component" value="Unplaced"/>
</dbReference>
<evidence type="ECO:0000256" key="8">
    <source>
        <dbReference type="SAM" id="MobiDB-lite"/>
    </source>
</evidence>
<dbReference type="GO" id="GO:0008270">
    <property type="term" value="F:zinc ion binding"/>
    <property type="evidence" value="ECO:0007669"/>
    <property type="project" value="UniProtKB-KW"/>
</dbReference>
<keyword evidence="3" id="KW-0862">Zinc</keyword>
<name>A0A803LLJ4_CHEQI</name>
<feature type="region of interest" description="Disordered" evidence="8">
    <location>
        <begin position="31"/>
        <end position="78"/>
    </location>
</feature>